<accession>A0ABQ0A7T9</accession>
<protein>
    <submittedName>
        <fullName evidence="2">Kinase</fullName>
    </submittedName>
</protein>
<dbReference type="SUPFAM" id="SSF52540">
    <property type="entry name" value="P-loop containing nucleoside triphosphate hydrolases"/>
    <property type="match status" value="1"/>
</dbReference>
<keyword evidence="2" id="KW-0808">Transferase</keyword>
<keyword evidence="2" id="KW-0418">Kinase</keyword>
<gene>
    <name evidence="2" type="ORF">NBRC116591_15340</name>
</gene>
<organism evidence="2 3">
    <name type="scientific">Sessilibacter corallicola</name>
    <dbReference type="NCBI Taxonomy" id="2904075"/>
    <lineage>
        <taxon>Bacteria</taxon>
        <taxon>Pseudomonadati</taxon>
        <taxon>Pseudomonadota</taxon>
        <taxon>Gammaproteobacteria</taxon>
        <taxon>Cellvibrionales</taxon>
        <taxon>Cellvibrionaceae</taxon>
        <taxon>Sessilibacter</taxon>
    </lineage>
</organism>
<name>A0ABQ0A7T9_9GAMM</name>
<feature type="domain" description="Phosphoribulokinase/uridine kinase" evidence="1">
    <location>
        <begin position="53"/>
        <end position="169"/>
    </location>
</feature>
<sequence>MYNINNQELDTVLNEFIELHSLKKSYIDTVHRWYFPQIQALLSRIESRSEPFVIGINGCQGSGKSTLADLIVHIYTRLYEKKCVAISIDDFYLTLEERKQLADRVHPLFLTRGVPGTHDVSLATSTLNQLSSQSGEVKVPRFNKALDDRYDENEWTQVEPPADVIVLEGWCLGATAQNDKQLKSPVNELEEFEDRSGIWRDYVNQCLQGEYQELFSKIDYWMMLKAPSFESVFEWRLEQERKLETHLKSDTNFSAAKKENSYSFMSPQQIRRFIQYYQRITEHLLDDLPDRCDCVFDLGKNREVQAVKSN</sequence>
<dbReference type="PANTHER" id="PTHR10285">
    <property type="entry name" value="URIDINE KINASE"/>
    <property type="match status" value="1"/>
</dbReference>
<reference evidence="2 3" key="1">
    <citation type="submission" date="2024-04" db="EMBL/GenBank/DDBJ databases">
        <title>Draft genome sequence of Sessilibacter corallicola NBRC 116591.</title>
        <authorList>
            <person name="Miyakawa T."/>
            <person name="Kusuya Y."/>
            <person name="Miura T."/>
        </authorList>
    </citation>
    <scope>NUCLEOTIDE SEQUENCE [LARGE SCALE GENOMIC DNA]</scope>
    <source>
        <strain evidence="2 3">KU-00831-HH</strain>
    </source>
</reference>
<keyword evidence="3" id="KW-1185">Reference proteome</keyword>
<comment type="caution">
    <text evidence="2">The sequence shown here is derived from an EMBL/GenBank/DDBJ whole genome shotgun (WGS) entry which is preliminary data.</text>
</comment>
<dbReference type="InterPro" id="IPR006083">
    <property type="entry name" value="PRK/URK"/>
</dbReference>
<dbReference type="GO" id="GO:0016301">
    <property type="term" value="F:kinase activity"/>
    <property type="evidence" value="ECO:0007669"/>
    <property type="project" value="UniProtKB-KW"/>
</dbReference>
<dbReference type="RefSeq" id="WP_353302354.1">
    <property type="nucleotide sequence ID" value="NZ_BAABWN010000004.1"/>
</dbReference>
<dbReference type="Gene3D" id="3.40.50.300">
    <property type="entry name" value="P-loop containing nucleotide triphosphate hydrolases"/>
    <property type="match status" value="1"/>
</dbReference>
<evidence type="ECO:0000313" key="2">
    <source>
        <dbReference type="EMBL" id="GAA6167724.1"/>
    </source>
</evidence>
<evidence type="ECO:0000259" key="1">
    <source>
        <dbReference type="Pfam" id="PF00485"/>
    </source>
</evidence>
<proteinExistence type="predicted"/>
<evidence type="ECO:0000313" key="3">
    <source>
        <dbReference type="Proteomes" id="UP001465153"/>
    </source>
</evidence>
<dbReference type="EMBL" id="BAABWN010000004">
    <property type="protein sequence ID" value="GAA6167724.1"/>
    <property type="molecule type" value="Genomic_DNA"/>
</dbReference>
<dbReference type="InterPro" id="IPR027417">
    <property type="entry name" value="P-loop_NTPase"/>
</dbReference>
<dbReference type="Pfam" id="PF00485">
    <property type="entry name" value="PRK"/>
    <property type="match status" value="1"/>
</dbReference>
<dbReference type="Proteomes" id="UP001465153">
    <property type="component" value="Unassembled WGS sequence"/>
</dbReference>